<keyword evidence="4" id="KW-1185">Reference proteome</keyword>
<dbReference type="FunCoup" id="E2API1">
    <property type="interactions" value="22"/>
</dbReference>
<dbReference type="GO" id="GO:0016020">
    <property type="term" value="C:membrane"/>
    <property type="evidence" value="ECO:0007669"/>
    <property type="project" value="TreeGrafter"/>
</dbReference>
<keyword evidence="1" id="KW-0472">Membrane</keyword>
<evidence type="ECO:0000256" key="1">
    <source>
        <dbReference type="SAM" id="Phobius"/>
    </source>
</evidence>
<dbReference type="STRING" id="104421.E2API1"/>
<dbReference type="EMBL" id="GL441542">
    <property type="protein sequence ID" value="EFN64637.1"/>
    <property type="molecule type" value="Genomic_DNA"/>
</dbReference>
<dbReference type="InParanoid" id="E2API1"/>
<dbReference type="PANTHER" id="PTHR21879">
    <property type="entry name" value="FI03362P-RELATED-RELATED"/>
    <property type="match status" value="1"/>
</dbReference>
<feature type="transmembrane region" description="Helical" evidence="1">
    <location>
        <begin position="171"/>
        <end position="191"/>
    </location>
</feature>
<gene>
    <name evidence="3" type="ORF">EAG_08280</name>
</gene>
<dbReference type="Pfam" id="PF07898">
    <property type="entry name" value="DUF1676"/>
    <property type="match status" value="1"/>
</dbReference>
<dbReference type="OMA" id="NLAYPAH"/>
<organism evidence="4">
    <name type="scientific">Camponotus floridanus</name>
    <name type="common">Florida carpenter ant</name>
    <dbReference type="NCBI Taxonomy" id="104421"/>
    <lineage>
        <taxon>Eukaryota</taxon>
        <taxon>Metazoa</taxon>
        <taxon>Ecdysozoa</taxon>
        <taxon>Arthropoda</taxon>
        <taxon>Hexapoda</taxon>
        <taxon>Insecta</taxon>
        <taxon>Pterygota</taxon>
        <taxon>Neoptera</taxon>
        <taxon>Endopterygota</taxon>
        <taxon>Hymenoptera</taxon>
        <taxon>Apocrita</taxon>
        <taxon>Aculeata</taxon>
        <taxon>Formicoidea</taxon>
        <taxon>Formicidae</taxon>
        <taxon>Formicinae</taxon>
        <taxon>Camponotus</taxon>
    </lineage>
</organism>
<name>E2API1_CAMFO</name>
<dbReference type="OrthoDB" id="8191402at2759"/>
<dbReference type="PANTHER" id="PTHR21879:SF17">
    <property type="entry name" value="LD24139P"/>
    <property type="match status" value="1"/>
</dbReference>
<feature type="signal peptide" evidence="2">
    <location>
        <begin position="1"/>
        <end position="20"/>
    </location>
</feature>
<protein>
    <submittedName>
        <fullName evidence="3">Uncharacterized protein</fullName>
    </submittedName>
</protein>
<evidence type="ECO:0000313" key="3">
    <source>
        <dbReference type="EMBL" id="EFN64637.1"/>
    </source>
</evidence>
<proteinExistence type="predicted"/>
<sequence>MARKMNKLLALVLLAACVVAEPINVSVQPSQDLDCLQHDMLFSCMLVKTISTLDRAARSNDIEIVDGVTFIRDIPMERTGKSLKKSELEILHELPRDNSDKMIKLFSMLYESAVSFLKSHSLKLNMPGESITRTLVEGRAKIKKIVTPLIAAMGIKLFALVPILLGGLGLLALKALFFGKIALLVAGIVAFQKLFGGSNVASSFFGKNPTSIFYDTGASGNWPAASSAGAYQGYRSFDIDDAKVDAHNLAYSAHVPDANDTN</sequence>
<dbReference type="KEGG" id="cfo:105254618"/>
<keyword evidence="1" id="KW-1133">Transmembrane helix</keyword>
<accession>E2API1</accession>
<dbReference type="AlphaFoldDB" id="E2API1"/>
<keyword evidence="2" id="KW-0732">Signal</keyword>
<evidence type="ECO:0000313" key="4">
    <source>
        <dbReference type="Proteomes" id="UP000000311"/>
    </source>
</evidence>
<feature type="chain" id="PRO_5003157560" evidence="2">
    <location>
        <begin position="21"/>
        <end position="262"/>
    </location>
</feature>
<feature type="transmembrane region" description="Helical" evidence="1">
    <location>
        <begin position="145"/>
        <end position="165"/>
    </location>
</feature>
<evidence type="ECO:0000256" key="2">
    <source>
        <dbReference type="SAM" id="SignalP"/>
    </source>
</evidence>
<dbReference type="InterPro" id="IPR012464">
    <property type="entry name" value="DUF1676"/>
</dbReference>
<dbReference type="Proteomes" id="UP000000311">
    <property type="component" value="Unassembled WGS sequence"/>
</dbReference>
<keyword evidence="1" id="KW-0812">Transmembrane</keyword>
<reference evidence="3 4" key="1">
    <citation type="journal article" date="2010" name="Science">
        <title>Genomic comparison of the ants Camponotus floridanus and Harpegnathos saltator.</title>
        <authorList>
            <person name="Bonasio R."/>
            <person name="Zhang G."/>
            <person name="Ye C."/>
            <person name="Mutti N.S."/>
            <person name="Fang X."/>
            <person name="Qin N."/>
            <person name="Donahue G."/>
            <person name="Yang P."/>
            <person name="Li Q."/>
            <person name="Li C."/>
            <person name="Zhang P."/>
            <person name="Huang Z."/>
            <person name="Berger S.L."/>
            <person name="Reinberg D."/>
            <person name="Wang J."/>
            <person name="Liebig J."/>
        </authorList>
    </citation>
    <scope>NUCLEOTIDE SEQUENCE [LARGE SCALE GENOMIC DNA]</scope>
    <source>
        <strain evidence="4">C129</strain>
    </source>
</reference>